<name>A0ABT3MTS9_9GAMM</name>
<dbReference type="RefSeq" id="WP_262567681.1">
    <property type="nucleotide sequence ID" value="NZ_JAPFCC010000001.1"/>
</dbReference>
<evidence type="ECO:0000313" key="3">
    <source>
        <dbReference type="Proteomes" id="UP001209854"/>
    </source>
</evidence>
<sequence>METKELLVLARSKKHGKYCVAGKTIDSKMWIRAVSTPCGAAVGSHSIFYIDKGDNKKYIIYQGQIIKFNFFRPTPLTHQPENWHFDRIVSPQEAPYVNKNNLVSFIDQPASLWGRDNKISYAQIKSGIYKVPQSLYFIKVQNLSVHSQFGKKRVVFTYNNIHYNLPTTFHDAGKYIDKTLESCFLCVSLGEEYNGYCYKLVASIFFI</sequence>
<comment type="caution">
    <text evidence="2">The sequence shown here is derived from an EMBL/GenBank/DDBJ whole genome shotgun (WGS) entry which is preliminary data.</text>
</comment>
<dbReference type="EMBL" id="JAPFCC010000001">
    <property type="protein sequence ID" value="MCW7552758.1"/>
    <property type="molecule type" value="Genomic_DNA"/>
</dbReference>
<proteinExistence type="predicted"/>
<dbReference type="Proteomes" id="UP001209854">
    <property type="component" value="Unassembled WGS sequence"/>
</dbReference>
<accession>A0ABT3MTS9</accession>
<dbReference type="InterPro" id="IPR054335">
    <property type="entry name" value="DuOB_dom"/>
</dbReference>
<keyword evidence="3" id="KW-1185">Reference proteome</keyword>
<dbReference type="Pfam" id="PF22557">
    <property type="entry name" value="DuOB"/>
    <property type="match status" value="1"/>
</dbReference>
<evidence type="ECO:0000313" key="2">
    <source>
        <dbReference type="EMBL" id="MCW7552758.1"/>
    </source>
</evidence>
<gene>
    <name evidence="2" type="ORF">NX722_08905</name>
</gene>
<protein>
    <recommendedName>
        <fullName evidence="1">Dual OB-containing domain-containing protein</fullName>
    </recommendedName>
</protein>
<evidence type="ECO:0000259" key="1">
    <source>
        <dbReference type="Pfam" id="PF22557"/>
    </source>
</evidence>
<reference evidence="2 3" key="1">
    <citation type="submission" date="2022-10" db="EMBL/GenBank/DDBJ databases">
        <title>High-quality genome sequences of two octocoral-associated bacteria, Endozoicomonas euniceicola EF212 and Endozoicomonas gorgoniicola PS125.</title>
        <authorList>
            <person name="Chiou Y.-J."/>
            <person name="Chen Y.-H."/>
        </authorList>
    </citation>
    <scope>NUCLEOTIDE SEQUENCE [LARGE SCALE GENOMIC DNA]</scope>
    <source>
        <strain evidence="2 3">PS125</strain>
    </source>
</reference>
<organism evidence="2 3">
    <name type="scientific">Endozoicomonas gorgoniicola</name>
    <dbReference type="NCBI Taxonomy" id="1234144"/>
    <lineage>
        <taxon>Bacteria</taxon>
        <taxon>Pseudomonadati</taxon>
        <taxon>Pseudomonadota</taxon>
        <taxon>Gammaproteobacteria</taxon>
        <taxon>Oceanospirillales</taxon>
        <taxon>Endozoicomonadaceae</taxon>
        <taxon>Endozoicomonas</taxon>
    </lineage>
</organism>
<feature type="domain" description="Dual OB-containing" evidence="1">
    <location>
        <begin position="4"/>
        <end position="204"/>
    </location>
</feature>